<dbReference type="EMBL" id="CP058708">
    <property type="protein sequence ID" value="QLH50227.1"/>
    <property type="molecule type" value="Genomic_DNA"/>
</dbReference>
<organism evidence="1 2">
    <name type="scientific">Candidatus Accumulibacter cognatus</name>
    <dbReference type="NCBI Taxonomy" id="2954383"/>
    <lineage>
        <taxon>Bacteria</taxon>
        <taxon>Pseudomonadati</taxon>
        <taxon>Pseudomonadota</taxon>
        <taxon>Betaproteobacteria</taxon>
        <taxon>Candidatus Accumulibacter</taxon>
    </lineage>
</organism>
<accession>A0A7D5NBB8</accession>
<evidence type="ECO:0000313" key="1">
    <source>
        <dbReference type="EMBL" id="QLH50227.1"/>
    </source>
</evidence>
<dbReference type="AlphaFoldDB" id="A0A7D5NBB8"/>
<reference evidence="1 2" key="1">
    <citation type="journal article" date="2019" name="Microbiome">
        <title>Annotated bacterial chromosomes from frame-shift-corrected long-read metagenomic data.</title>
        <authorList>
            <person name="Arumugam K."/>
            <person name="Bagci C."/>
            <person name="Bessarab I."/>
            <person name="Beier S."/>
            <person name="Buchfink B."/>
            <person name="Gorska A."/>
            <person name="Qiu G."/>
            <person name="Huson D.H."/>
            <person name="Williams R.B.H."/>
        </authorList>
    </citation>
    <scope>NUCLEOTIDE SEQUENCE [LARGE SCALE GENOMIC DNA]</scope>
    <source>
        <strain evidence="1">SSA1</strain>
    </source>
</reference>
<dbReference type="Proteomes" id="UP000509684">
    <property type="component" value="Chromosome"/>
</dbReference>
<evidence type="ECO:0000313" key="2">
    <source>
        <dbReference type="Proteomes" id="UP000509684"/>
    </source>
</evidence>
<sequence length="127" mass="13415">MAEHLLGALPLPADLVWTDEFTWPTVVRKTEYALTGALIVDVGQRQAGRPITLGGDAGGGWVTRATVDALRVLASEVPGQFVLALADGRSFNVIFAPESAISAAPLYPIADPGADFPYVVTIKLIEV</sequence>
<dbReference type="KEGG" id="acog:HWD57_10880"/>
<protein>
    <submittedName>
        <fullName evidence="1">Uncharacterized protein</fullName>
    </submittedName>
</protein>
<gene>
    <name evidence="1" type="ORF">HWD57_10880</name>
</gene>
<proteinExistence type="predicted"/>
<name>A0A7D5NBB8_9PROT</name>